<evidence type="ECO:0000259" key="6">
    <source>
        <dbReference type="Pfam" id="PF08801"/>
    </source>
</evidence>
<dbReference type="AlphaFoldDB" id="F4R5V4"/>
<dbReference type="GO" id="GO:0017056">
    <property type="term" value="F:structural constituent of nuclear pore"/>
    <property type="evidence" value="ECO:0007669"/>
    <property type="project" value="InterPro"/>
</dbReference>
<dbReference type="HOGENOM" id="CLU_323665_0_0_1"/>
<name>F4R5V4_MELLP</name>
<dbReference type="VEuPathDB" id="FungiDB:MELLADRAFT_89359"/>
<dbReference type="RefSeq" id="XP_007404563.1">
    <property type="nucleotide sequence ID" value="XM_007404501.1"/>
</dbReference>
<evidence type="ECO:0000256" key="2">
    <source>
        <dbReference type="ARBA" id="ARBA00005569"/>
    </source>
</evidence>
<dbReference type="EMBL" id="GL883091">
    <property type="protein sequence ID" value="EGG12188.1"/>
    <property type="molecule type" value="Genomic_DNA"/>
</dbReference>
<dbReference type="InterPro" id="IPR014908">
    <property type="entry name" value="Nucleoporin_Nup133/Nup155_N"/>
</dbReference>
<dbReference type="PANTHER" id="PTHR13405:SF11">
    <property type="entry name" value="NUCLEAR PORE COMPLEX PROTEIN NUP133"/>
    <property type="match status" value="1"/>
</dbReference>
<organism evidence="8">
    <name type="scientific">Melampsora larici-populina (strain 98AG31 / pathotype 3-4-7)</name>
    <name type="common">Poplar leaf rust fungus</name>
    <dbReference type="NCBI Taxonomy" id="747676"/>
    <lineage>
        <taxon>Eukaryota</taxon>
        <taxon>Fungi</taxon>
        <taxon>Dikarya</taxon>
        <taxon>Basidiomycota</taxon>
        <taxon>Pucciniomycotina</taxon>
        <taxon>Pucciniomycetes</taxon>
        <taxon>Pucciniales</taxon>
        <taxon>Melampsoraceae</taxon>
        <taxon>Melampsora</taxon>
    </lineage>
</organism>
<dbReference type="Proteomes" id="UP000001072">
    <property type="component" value="Unassembled WGS sequence"/>
</dbReference>
<gene>
    <name evidence="7" type="ORF">MELLADRAFT_89359</name>
</gene>
<dbReference type="GO" id="GO:0000972">
    <property type="term" value="P:transcription-dependent tethering of RNA polymerase II gene DNA at nuclear periphery"/>
    <property type="evidence" value="ECO:0007669"/>
    <property type="project" value="TreeGrafter"/>
</dbReference>
<keyword evidence="4" id="KW-0539">Nucleus</keyword>
<dbReference type="OrthoDB" id="103454at2759"/>
<dbReference type="InterPro" id="IPR015943">
    <property type="entry name" value="WD40/YVTN_repeat-like_dom_sf"/>
</dbReference>
<comment type="similarity">
    <text evidence="2">Belongs to the nucleoporin Nup133 family.</text>
</comment>
<evidence type="ECO:0000256" key="5">
    <source>
        <dbReference type="SAM" id="MobiDB-lite"/>
    </source>
</evidence>
<dbReference type="SUPFAM" id="SSF117289">
    <property type="entry name" value="Nucleoporin domain"/>
    <property type="match status" value="1"/>
</dbReference>
<evidence type="ECO:0000313" key="8">
    <source>
        <dbReference type="Proteomes" id="UP000001072"/>
    </source>
</evidence>
<dbReference type="STRING" id="747676.F4R5V4"/>
<accession>F4R5V4</accession>
<keyword evidence="3" id="KW-0813">Transport</keyword>
<proteinExistence type="inferred from homology"/>
<dbReference type="KEGG" id="mlr:MELLADRAFT_89359"/>
<dbReference type="GO" id="GO:0016973">
    <property type="term" value="P:poly(A)+ mRNA export from nucleus"/>
    <property type="evidence" value="ECO:0007669"/>
    <property type="project" value="TreeGrafter"/>
</dbReference>
<feature type="compositionally biased region" description="Polar residues" evidence="5">
    <location>
        <begin position="112"/>
        <end position="134"/>
    </location>
</feature>
<dbReference type="InterPro" id="IPR037624">
    <property type="entry name" value="Nup133-like"/>
</dbReference>
<dbReference type="eggNOG" id="KOG4121">
    <property type="taxonomic scope" value="Eukaryota"/>
</dbReference>
<comment type="subcellular location">
    <subcellularLocation>
        <location evidence="1">Nucleus</location>
    </subcellularLocation>
</comment>
<evidence type="ECO:0000256" key="4">
    <source>
        <dbReference type="ARBA" id="ARBA00023242"/>
    </source>
</evidence>
<evidence type="ECO:0000313" key="7">
    <source>
        <dbReference type="EMBL" id="EGG12188.1"/>
    </source>
</evidence>
<dbReference type="GO" id="GO:0031080">
    <property type="term" value="C:nuclear pore outer ring"/>
    <property type="evidence" value="ECO:0007669"/>
    <property type="project" value="TreeGrafter"/>
</dbReference>
<sequence>MSCVSDPGRPGVRTQAGMTSALLGIGSAEVPHTSDRTLLELEVLTVKSHRIKIQIDERLNTMFSQNANKGTGPHTRKRTGIRAQSRLSSAGASIAAEPSPTIHPTTFLAPHSGQSRKGSMPHSATINGRNRSMTPLTRGIHTLQALSITEEQTIVLEEGLKQVTQPTYGLSILLQDDFHVVTAYSQLPSDVEQMLSGSDLNLDAFKAHVDHSTGFAYVWSREACHVWNFVRRTSAPPTCYVFPCPISRTESVLVNTLAPLPLASLISISSTSTYTRREPGLLLVSPTGELRAWDSLSLALSGVEKFATIQVQLHDAELVRCLQPLPSSPYSFVLATSHSRLLRIAVSPGATGRPTVTSSLMSRAQTWGSKISTLMRWGQTYDPAAGVTALAIGPALEGDTTMGGGEIWALEGRGTLQRWRMGHSGSGERLLSDYEIRPIILENLVPYSEVDMLTMAEQIDLSLLDLSVTYSRDLAILVSYVDATELPEVLSSIKPRSYAIIILDIISTTASPTVTHAIKLQHREYPDPRLETAPTLSLPHGGPAAFICFPGRVIAVSLTPGTNLEQMVSLNLSIQPVGESGEKFPTLKVLTTASGILEIELNPSELQRPMPLTAEERLDRATFKLKTKFDQAIFFGDKEENPIAFTLEAEAEDDLGAAAKQISKEILSSSAKNLPPIVDLRAQLSDLSSQLHTLIKFVNATGMLNRLSRACKRTLMSNAELFSATHALWLHQNLKINALSQSQRPNSTFLSQVIASYMNSTQRDDDDDVIRGFFRTQLKSTLSISSHTPNKRTVVLIESNEIIVTVGAAGPSPLKVPNSNTKPLDSKTSLSPYSIPNLTVLDEATTCCLVIGAVRLRLFGLGGAIVPHKLFDRRWCNNSRWSRYDVDKCVTDW</sequence>
<evidence type="ECO:0000256" key="3">
    <source>
        <dbReference type="ARBA" id="ARBA00022448"/>
    </source>
</evidence>
<dbReference type="Gene3D" id="2.130.10.10">
    <property type="entry name" value="YVTN repeat-like/Quinoprotein amine dehydrogenase"/>
    <property type="match status" value="1"/>
</dbReference>
<keyword evidence="8" id="KW-1185">Reference proteome</keyword>
<dbReference type="InParanoid" id="F4R5V4"/>
<dbReference type="GO" id="GO:0006606">
    <property type="term" value="P:protein import into nucleus"/>
    <property type="evidence" value="ECO:0007669"/>
    <property type="project" value="TreeGrafter"/>
</dbReference>
<protein>
    <recommendedName>
        <fullName evidence="6">Nucleoporin Nup133/Nup155-like N-terminal domain-containing protein</fullName>
    </recommendedName>
</protein>
<dbReference type="FunCoup" id="F4R5V4">
    <property type="interactions" value="106"/>
</dbReference>
<reference evidence="8" key="1">
    <citation type="journal article" date="2011" name="Proc. Natl. Acad. Sci. U.S.A.">
        <title>Obligate biotrophy features unraveled by the genomic analysis of rust fungi.</title>
        <authorList>
            <person name="Duplessis S."/>
            <person name="Cuomo C.A."/>
            <person name="Lin Y.-C."/>
            <person name="Aerts A."/>
            <person name="Tisserant E."/>
            <person name="Veneault-Fourrey C."/>
            <person name="Joly D.L."/>
            <person name="Hacquard S."/>
            <person name="Amselem J."/>
            <person name="Cantarel B.L."/>
            <person name="Chiu R."/>
            <person name="Coutinho P.M."/>
            <person name="Feau N."/>
            <person name="Field M."/>
            <person name="Frey P."/>
            <person name="Gelhaye E."/>
            <person name="Goldberg J."/>
            <person name="Grabherr M.G."/>
            <person name="Kodira C.D."/>
            <person name="Kohler A."/>
            <person name="Kuees U."/>
            <person name="Lindquist E.A."/>
            <person name="Lucas S.M."/>
            <person name="Mago R."/>
            <person name="Mauceli E."/>
            <person name="Morin E."/>
            <person name="Murat C."/>
            <person name="Pangilinan J.L."/>
            <person name="Park R."/>
            <person name="Pearson M."/>
            <person name="Quesneville H."/>
            <person name="Rouhier N."/>
            <person name="Sakthikumar S."/>
            <person name="Salamov A.A."/>
            <person name="Schmutz J."/>
            <person name="Selles B."/>
            <person name="Shapiro H."/>
            <person name="Tanguay P."/>
            <person name="Tuskan G.A."/>
            <person name="Henrissat B."/>
            <person name="Van de Peer Y."/>
            <person name="Rouze P."/>
            <person name="Ellis J.G."/>
            <person name="Dodds P.N."/>
            <person name="Schein J.E."/>
            <person name="Zhong S."/>
            <person name="Hamelin R.C."/>
            <person name="Grigoriev I.V."/>
            <person name="Szabo L.J."/>
            <person name="Martin F."/>
        </authorList>
    </citation>
    <scope>NUCLEOTIDE SEQUENCE [LARGE SCALE GENOMIC DNA]</scope>
    <source>
        <strain evidence="8">98AG31 / pathotype 3-4-7</strain>
    </source>
</reference>
<feature type="domain" description="Nucleoporin Nup133/Nup155-like N-terminal" evidence="6">
    <location>
        <begin position="177"/>
        <end position="566"/>
    </location>
</feature>
<dbReference type="Pfam" id="PF08801">
    <property type="entry name" value="Nucleoporin_N"/>
    <property type="match status" value="1"/>
</dbReference>
<dbReference type="PANTHER" id="PTHR13405">
    <property type="entry name" value="NUCLEAR PORE COMPLEX PROTEIN NUP133"/>
    <property type="match status" value="1"/>
</dbReference>
<feature type="region of interest" description="Disordered" evidence="5">
    <location>
        <begin position="108"/>
        <end position="134"/>
    </location>
</feature>
<evidence type="ECO:0000256" key="1">
    <source>
        <dbReference type="ARBA" id="ARBA00004123"/>
    </source>
</evidence>
<dbReference type="GeneID" id="18935166"/>